<evidence type="ECO:0000256" key="1">
    <source>
        <dbReference type="SAM" id="MobiDB-lite"/>
    </source>
</evidence>
<dbReference type="AlphaFoldDB" id="A0A1F7L1V4"/>
<gene>
    <name evidence="4" type="ORF">A3K52_04990</name>
</gene>
<name>A0A1F7L1V4_9BACT</name>
<proteinExistence type="predicted"/>
<evidence type="ECO:0000259" key="3">
    <source>
        <dbReference type="Pfam" id="PF13439"/>
    </source>
</evidence>
<dbReference type="CDD" id="cd03811">
    <property type="entry name" value="GT4_GT28_WabH-like"/>
    <property type="match status" value="1"/>
</dbReference>
<reference evidence="4 5" key="1">
    <citation type="journal article" date="2016" name="Nat. Commun.">
        <title>Thousands of microbial genomes shed light on interconnected biogeochemical processes in an aquifer system.</title>
        <authorList>
            <person name="Anantharaman K."/>
            <person name="Brown C.T."/>
            <person name="Hug L.A."/>
            <person name="Sharon I."/>
            <person name="Castelle C.J."/>
            <person name="Probst A.J."/>
            <person name="Thomas B.C."/>
            <person name="Singh A."/>
            <person name="Wilkins M.J."/>
            <person name="Karaoz U."/>
            <person name="Brodie E.L."/>
            <person name="Williams K.H."/>
            <person name="Hubbard S.S."/>
            <person name="Banfield J.F."/>
        </authorList>
    </citation>
    <scope>NUCLEOTIDE SEQUENCE [LARGE SCALE GENOMIC DNA]</scope>
</reference>
<dbReference type="EMBL" id="MGBR01000001">
    <property type="protein sequence ID" value="OGK74098.1"/>
    <property type="molecule type" value="Genomic_DNA"/>
</dbReference>
<organism evidence="4 5">
    <name type="scientific">Candidatus Roizmanbacteria bacterium RIFOXYD1_FULL_38_12</name>
    <dbReference type="NCBI Taxonomy" id="1802093"/>
    <lineage>
        <taxon>Bacteria</taxon>
        <taxon>Candidatus Roizmaniibacteriota</taxon>
    </lineage>
</organism>
<evidence type="ECO:0000313" key="4">
    <source>
        <dbReference type="EMBL" id="OGK74098.1"/>
    </source>
</evidence>
<feature type="domain" description="Glycosyl transferase family 1" evidence="2">
    <location>
        <begin position="187"/>
        <end position="343"/>
    </location>
</feature>
<feature type="domain" description="Glycosyltransferase subfamily 4-like N-terminal" evidence="3">
    <location>
        <begin position="12"/>
        <end position="180"/>
    </location>
</feature>
<dbReference type="PANTHER" id="PTHR12526:SF630">
    <property type="entry name" value="GLYCOSYLTRANSFERASE"/>
    <property type="match status" value="1"/>
</dbReference>
<dbReference type="InterPro" id="IPR028098">
    <property type="entry name" value="Glyco_trans_4-like_N"/>
</dbReference>
<dbReference type="PANTHER" id="PTHR12526">
    <property type="entry name" value="GLYCOSYLTRANSFERASE"/>
    <property type="match status" value="1"/>
</dbReference>
<sequence length="399" mass="45685">MMVLTITKSVSGGTGTFILELTNIKSMEFHTVCLEPSPSPVESKIKHNITYISKKSLPSFYALTPSNLFLLCKEIVLISALVKKKKPDKVLCVDFHAGLLWRLVKLINWFPQQSIFTFHNNVEMVFKTKSNSVLIPLLKVAGRLIFHDKSDIYIAVSQGVKSGLEKYFYPKHEIKVIYNGTKRIPTRKKSPSRNFIFITISRFSPQKDIATILKAFSTITKKYSRAYLYLVGDGEDKNKILKEINELNISSRIVVYGWQHDVGRLLKKADCFVYSSLWDGYPYAILEAMSYGLPVISSDTPYGPGEILGKNKYGLLFPMQNSKSLAKHMSTIISDRHIRDYYADQSLRRIKNYHAKHMLYHYQNLLAHKGSMVYNNNYASSRDRTTRRSIPTKKTLQGL</sequence>
<feature type="region of interest" description="Disordered" evidence="1">
    <location>
        <begin position="380"/>
        <end position="399"/>
    </location>
</feature>
<dbReference type="Pfam" id="PF13439">
    <property type="entry name" value="Glyco_transf_4"/>
    <property type="match status" value="1"/>
</dbReference>
<accession>A0A1F7L1V4</accession>
<dbReference type="GO" id="GO:0016757">
    <property type="term" value="F:glycosyltransferase activity"/>
    <property type="evidence" value="ECO:0007669"/>
    <property type="project" value="InterPro"/>
</dbReference>
<dbReference type="InterPro" id="IPR001296">
    <property type="entry name" value="Glyco_trans_1"/>
</dbReference>
<evidence type="ECO:0000259" key="2">
    <source>
        <dbReference type="Pfam" id="PF00534"/>
    </source>
</evidence>
<evidence type="ECO:0008006" key="6">
    <source>
        <dbReference type="Google" id="ProtNLM"/>
    </source>
</evidence>
<evidence type="ECO:0000313" key="5">
    <source>
        <dbReference type="Proteomes" id="UP000177050"/>
    </source>
</evidence>
<dbReference type="Proteomes" id="UP000177050">
    <property type="component" value="Unassembled WGS sequence"/>
</dbReference>
<dbReference type="SUPFAM" id="SSF53756">
    <property type="entry name" value="UDP-Glycosyltransferase/glycogen phosphorylase"/>
    <property type="match status" value="1"/>
</dbReference>
<protein>
    <recommendedName>
        <fullName evidence="6">Glycosyl transferase family 1 domain-containing protein</fullName>
    </recommendedName>
</protein>
<comment type="caution">
    <text evidence="4">The sequence shown here is derived from an EMBL/GenBank/DDBJ whole genome shotgun (WGS) entry which is preliminary data.</text>
</comment>
<dbReference type="Pfam" id="PF00534">
    <property type="entry name" value="Glycos_transf_1"/>
    <property type="match status" value="1"/>
</dbReference>
<dbReference type="Gene3D" id="3.40.50.2000">
    <property type="entry name" value="Glycogen Phosphorylase B"/>
    <property type="match status" value="2"/>
</dbReference>